<dbReference type="AlphaFoldDB" id="A0A4T0H826"/>
<feature type="region of interest" description="Disordered" evidence="1">
    <location>
        <begin position="257"/>
        <end position="276"/>
    </location>
</feature>
<evidence type="ECO:0000313" key="3">
    <source>
        <dbReference type="Proteomes" id="UP000306954"/>
    </source>
</evidence>
<protein>
    <submittedName>
        <fullName evidence="2">Uncharacterized protein</fullName>
    </submittedName>
</protein>
<comment type="caution">
    <text evidence="2">The sequence shown here is derived from an EMBL/GenBank/DDBJ whole genome shotgun (WGS) entry which is preliminary data.</text>
</comment>
<evidence type="ECO:0000256" key="1">
    <source>
        <dbReference type="SAM" id="MobiDB-lite"/>
    </source>
</evidence>
<organism evidence="2 3">
    <name type="scientific">Wallemia ichthyophaga</name>
    <dbReference type="NCBI Taxonomy" id="245174"/>
    <lineage>
        <taxon>Eukaryota</taxon>
        <taxon>Fungi</taxon>
        <taxon>Dikarya</taxon>
        <taxon>Basidiomycota</taxon>
        <taxon>Wallemiomycotina</taxon>
        <taxon>Wallemiomycetes</taxon>
        <taxon>Wallemiales</taxon>
        <taxon>Wallemiaceae</taxon>
        <taxon>Wallemia</taxon>
    </lineage>
</organism>
<feature type="compositionally biased region" description="Basic and acidic residues" evidence="1">
    <location>
        <begin position="257"/>
        <end position="266"/>
    </location>
</feature>
<dbReference type="EMBL" id="SPOF01000030">
    <property type="protein sequence ID" value="TIB10530.1"/>
    <property type="molecule type" value="Genomic_DNA"/>
</dbReference>
<gene>
    <name evidence="2" type="ORF">E3P90_02795</name>
</gene>
<feature type="compositionally biased region" description="Acidic residues" evidence="1">
    <location>
        <begin position="190"/>
        <end position="202"/>
    </location>
</feature>
<reference evidence="2 3" key="1">
    <citation type="submission" date="2019-03" db="EMBL/GenBank/DDBJ databases">
        <title>Sequencing 23 genomes of Wallemia ichthyophaga.</title>
        <authorList>
            <person name="Gostincar C."/>
        </authorList>
    </citation>
    <scope>NUCLEOTIDE SEQUENCE [LARGE SCALE GENOMIC DNA]</scope>
    <source>
        <strain evidence="2 3">EXF-8621</strain>
    </source>
</reference>
<name>A0A4T0H826_WALIC</name>
<sequence length="289" mass="32840">MSASGATETALELLPKLLSLDVPLDKERCSTLLNYRHSILPPRKVEEFLSWEPSANIVEQLQEISSDEGLERVPVGYKYEEDGQYVRMRLGGLYLVLKEESDVNNDNNIGNNNNNNNNNNTKEHWKFHNLQLADKHTNMENTGWYTNQDMALDAFILTAERVISDANANAGKHTEQEKEDTANKDFWADFSDESGESGESGEENQGNYIQDNQDTFYTRQAEEHISTVDDTRNSDNQLDRAVKMAIGGIWGMFKESRTQGEDHSNHSDPTNQTTDEERFLELVLQSLNA</sequence>
<proteinExistence type="predicted"/>
<dbReference type="Proteomes" id="UP000306954">
    <property type="component" value="Unassembled WGS sequence"/>
</dbReference>
<evidence type="ECO:0000313" key="2">
    <source>
        <dbReference type="EMBL" id="TIB10530.1"/>
    </source>
</evidence>
<feature type="compositionally biased region" description="Basic and acidic residues" evidence="1">
    <location>
        <begin position="172"/>
        <end position="187"/>
    </location>
</feature>
<feature type="region of interest" description="Disordered" evidence="1">
    <location>
        <begin position="168"/>
        <end position="208"/>
    </location>
</feature>
<accession>A0A4T0H826</accession>